<dbReference type="EMBL" id="JACEEZ010018459">
    <property type="protein sequence ID" value="KAG0716878.1"/>
    <property type="molecule type" value="Genomic_DNA"/>
</dbReference>
<dbReference type="GO" id="GO:0000724">
    <property type="term" value="P:double-strand break repair via homologous recombination"/>
    <property type="evidence" value="ECO:0007669"/>
    <property type="project" value="InterPro"/>
</dbReference>
<dbReference type="OrthoDB" id="6346273at2759"/>
<dbReference type="GO" id="GO:0043596">
    <property type="term" value="C:nuclear replication fork"/>
    <property type="evidence" value="ECO:0007669"/>
    <property type="project" value="TreeGrafter"/>
</dbReference>
<dbReference type="Pfam" id="PF14911">
    <property type="entry name" value="MMS22L_C"/>
    <property type="match status" value="1"/>
</dbReference>
<organism evidence="2 3">
    <name type="scientific">Chionoecetes opilio</name>
    <name type="common">Atlantic snow crab</name>
    <name type="synonym">Cancer opilio</name>
    <dbReference type="NCBI Taxonomy" id="41210"/>
    <lineage>
        <taxon>Eukaryota</taxon>
        <taxon>Metazoa</taxon>
        <taxon>Ecdysozoa</taxon>
        <taxon>Arthropoda</taxon>
        <taxon>Crustacea</taxon>
        <taxon>Multicrustacea</taxon>
        <taxon>Malacostraca</taxon>
        <taxon>Eumalacostraca</taxon>
        <taxon>Eucarida</taxon>
        <taxon>Decapoda</taxon>
        <taxon>Pleocyemata</taxon>
        <taxon>Brachyura</taxon>
        <taxon>Eubrachyura</taxon>
        <taxon>Majoidea</taxon>
        <taxon>Majidae</taxon>
        <taxon>Chionoecetes</taxon>
    </lineage>
</organism>
<protein>
    <submittedName>
        <fullName evidence="2">Protein MMS22-like</fullName>
    </submittedName>
</protein>
<name>A0A8J4XZ68_CHIOP</name>
<dbReference type="GO" id="GO:0031297">
    <property type="term" value="P:replication fork processing"/>
    <property type="evidence" value="ECO:0007669"/>
    <property type="project" value="InterPro"/>
</dbReference>
<reference evidence="2" key="1">
    <citation type="submission" date="2020-07" db="EMBL/GenBank/DDBJ databases">
        <title>The High-quality genome of the commercially important snow crab, Chionoecetes opilio.</title>
        <authorList>
            <person name="Jeong J.-H."/>
            <person name="Ryu S."/>
        </authorList>
    </citation>
    <scope>NUCLEOTIDE SEQUENCE</scope>
    <source>
        <strain evidence="2">MADBK_172401_WGS</strain>
        <tissue evidence="2">Digestive gland</tissue>
    </source>
</reference>
<dbReference type="PANTHER" id="PTHR28547">
    <property type="entry name" value="PROTEIN MMS22-LIKE"/>
    <property type="match status" value="1"/>
</dbReference>
<dbReference type="AlphaFoldDB" id="A0A8J4XZ68"/>
<gene>
    <name evidence="2" type="primary">MMS22L_1</name>
    <name evidence="2" type="ORF">GWK47_008599</name>
</gene>
<sequence length="215" mass="24528">MVCGIGCLGVAQDSYLLRCVRDIFTHYLHRFPVKTTRNYTTTTHPFLATLHHGEARLPVLKELRKVFLEVVRDGYLARRSTPPLHLQVALGLLRELLQRNTADWLESICHSLLLPLLELLLSLEEQTTKRLATDLLQKVLQEAEDRGLPSRGVLVGRLQELVGRNMSWSSVRLFRVLRVVAVLHRPLLLEALPHVSRAVTRTEEKRGTGTDHTLR</sequence>
<accession>A0A8J4XZ68</accession>
<keyword evidence="3" id="KW-1185">Reference proteome</keyword>
<dbReference type="PANTHER" id="PTHR28547:SF1">
    <property type="entry name" value="PROTEIN MMS22-LIKE"/>
    <property type="match status" value="1"/>
</dbReference>
<comment type="caution">
    <text evidence="2">The sequence shown here is derived from an EMBL/GenBank/DDBJ whole genome shotgun (WGS) entry which is preliminary data.</text>
</comment>
<dbReference type="InterPro" id="IPR029424">
    <property type="entry name" value="MMS22L_C"/>
</dbReference>
<evidence type="ECO:0000313" key="3">
    <source>
        <dbReference type="Proteomes" id="UP000770661"/>
    </source>
</evidence>
<evidence type="ECO:0000313" key="2">
    <source>
        <dbReference type="EMBL" id="KAG0716878.1"/>
    </source>
</evidence>
<dbReference type="Proteomes" id="UP000770661">
    <property type="component" value="Unassembled WGS sequence"/>
</dbReference>
<dbReference type="InterPro" id="IPR042320">
    <property type="entry name" value="MMS22-like"/>
</dbReference>
<feature type="domain" description="MMS22-like C-terminal" evidence="1">
    <location>
        <begin position="3"/>
        <end position="215"/>
    </location>
</feature>
<evidence type="ECO:0000259" key="1">
    <source>
        <dbReference type="Pfam" id="PF14911"/>
    </source>
</evidence>
<proteinExistence type="predicted"/>